<comment type="caution">
    <text evidence="1">The sequence shown here is derived from an EMBL/GenBank/DDBJ whole genome shotgun (WGS) entry which is preliminary data.</text>
</comment>
<dbReference type="EMBL" id="JAECZA010000210">
    <property type="protein sequence ID" value="MBH8575836.1"/>
    <property type="molecule type" value="Genomic_DNA"/>
</dbReference>
<keyword evidence="2" id="KW-1185">Reference proteome</keyword>
<accession>A0A8J7I4V2</accession>
<protein>
    <submittedName>
        <fullName evidence="1">Uncharacterized protein</fullName>
    </submittedName>
</protein>
<evidence type="ECO:0000313" key="1">
    <source>
        <dbReference type="EMBL" id="MBH8575836.1"/>
    </source>
</evidence>
<dbReference type="AlphaFoldDB" id="A0A8J7I4V2"/>
<reference evidence="1 2" key="1">
    <citation type="journal article" date="2021" name="Int. J. Syst. Evol. Microbiol.">
        <title>Amazonocrinis nigriterrae gen. nov., sp. nov., Atlanticothrix silvestris gen. nov., sp. nov. and Dendronalium phyllosphericum gen. nov., sp. nov., nostocacean cyanobacteria from Brazilian environments.</title>
        <authorList>
            <person name="Alvarenga D.O."/>
            <person name="Andreote A.P.D."/>
            <person name="Branco L.H.Z."/>
            <person name="Delbaje E."/>
            <person name="Cruz R.B."/>
            <person name="Varani A.M."/>
            <person name="Fiore M.F."/>
        </authorList>
    </citation>
    <scope>NUCLEOTIDE SEQUENCE [LARGE SCALE GENOMIC DNA]</scope>
    <source>
        <strain evidence="1 2">CENA369</strain>
    </source>
</reference>
<name>A0A8J7I4V2_9NOST</name>
<dbReference type="Proteomes" id="UP000662314">
    <property type="component" value="Unassembled WGS sequence"/>
</dbReference>
<gene>
    <name evidence="1" type="ORF">I8752_23110</name>
</gene>
<sequence length="59" mass="7020">MTNFSNNKNSREIVSKLAAKVMGDRKLLLILSDRVYELMHEDLRHQQERSTNYGRRLDK</sequence>
<dbReference type="RefSeq" id="WP_214434592.1">
    <property type="nucleotide sequence ID" value="NZ_CAWPUQ010000135.1"/>
</dbReference>
<evidence type="ECO:0000313" key="2">
    <source>
        <dbReference type="Proteomes" id="UP000662314"/>
    </source>
</evidence>
<organism evidence="1 2">
    <name type="scientific">Dendronalium phyllosphericum CENA369</name>
    <dbReference type="NCBI Taxonomy" id="1725256"/>
    <lineage>
        <taxon>Bacteria</taxon>
        <taxon>Bacillati</taxon>
        <taxon>Cyanobacteriota</taxon>
        <taxon>Cyanophyceae</taxon>
        <taxon>Nostocales</taxon>
        <taxon>Nostocaceae</taxon>
        <taxon>Dendronalium</taxon>
        <taxon>Dendronalium phyllosphericum</taxon>
    </lineage>
</organism>
<proteinExistence type="predicted"/>